<keyword evidence="4" id="KW-1185">Reference proteome</keyword>
<dbReference type="InterPro" id="IPR022742">
    <property type="entry name" value="Hydrolase_4"/>
</dbReference>
<accession>A0ABN1ISD0</accession>
<dbReference type="GO" id="GO:0016787">
    <property type="term" value="F:hydrolase activity"/>
    <property type="evidence" value="ECO:0007669"/>
    <property type="project" value="UniProtKB-KW"/>
</dbReference>
<dbReference type="PANTHER" id="PTHR12277">
    <property type="entry name" value="ALPHA/BETA HYDROLASE DOMAIN-CONTAINING PROTEIN"/>
    <property type="match status" value="1"/>
</dbReference>
<evidence type="ECO:0000259" key="2">
    <source>
        <dbReference type="Pfam" id="PF12146"/>
    </source>
</evidence>
<feature type="transmembrane region" description="Helical" evidence="1">
    <location>
        <begin position="6"/>
        <end position="24"/>
    </location>
</feature>
<name>A0ABN1ISD0_9FLAO</name>
<dbReference type="EMBL" id="BAAAGE010000002">
    <property type="protein sequence ID" value="GAA0720122.1"/>
    <property type="molecule type" value="Genomic_DNA"/>
</dbReference>
<proteinExistence type="predicted"/>
<reference evidence="3 4" key="1">
    <citation type="journal article" date="2019" name="Int. J. Syst. Evol. Microbiol.">
        <title>The Global Catalogue of Microorganisms (GCM) 10K type strain sequencing project: providing services to taxonomists for standard genome sequencing and annotation.</title>
        <authorList>
            <consortium name="The Broad Institute Genomics Platform"/>
            <consortium name="The Broad Institute Genome Sequencing Center for Infectious Disease"/>
            <person name="Wu L."/>
            <person name="Ma J."/>
        </authorList>
    </citation>
    <scope>NUCLEOTIDE SEQUENCE [LARGE SCALE GENOMIC DNA]</scope>
    <source>
        <strain evidence="3 4">JCM 15974</strain>
    </source>
</reference>
<evidence type="ECO:0000256" key="1">
    <source>
        <dbReference type="SAM" id="Phobius"/>
    </source>
</evidence>
<dbReference type="Pfam" id="PF12146">
    <property type="entry name" value="Hydrolase_4"/>
    <property type="match status" value="2"/>
</dbReference>
<comment type="caution">
    <text evidence="3">The sequence shown here is derived from an EMBL/GenBank/DDBJ whole genome shotgun (WGS) entry which is preliminary data.</text>
</comment>
<evidence type="ECO:0000313" key="4">
    <source>
        <dbReference type="Proteomes" id="UP001501758"/>
    </source>
</evidence>
<feature type="domain" description="Serine aminopeptidase S33" evidence="2">
    <location>
        <begin position="196"/>
        <end position="245"/>
    </location>
</feature>
<evidence type="ECO:0000313" key="3">
    <source>
        <dbReference type="EMBL" id="GAA0720122.1"/>
    </source>
</evidence>
<keyword evidence="1" id="KW-0472">Membrane</keyword>
<protein>
    <submittedName>
        <fullName evidence="3">Alpha/beta fold hydrolase</fullName>
    </submittedName>
</protein>
<gene>
    <name evidence="3" type="ORF">GCM10009430_19970</name>
</gene>
<keyword evidence="1" id="KW-0812">Transmembrane</keyword>
<organism evidence="3 4">
    <name type="scientific">Aquimarina litoralis</name>
    <dbReference type="NCBI Taxonomy" id="584605"/>
    <lineage>
        <taxon>Bacteria</taxon>
        <taxon>Pseudomonadati</taxon>
        <taxon>Bacteroidota</taxon>
        <taxon>Flavobacteriia</taxon>
        <taxon>Flavobacteriales</taxon>
        <taxon>Flavobacteriaceae</taxon>
        <taxon>Aquimarina</taxon>
    </lineage>
</organism>
<keyword evidence="1" id="KW-1133">Transmembrane helix</keyword>
<dbReference type="Gene3D" id="3.40.50.1820">
    <property type="entry name" value="alpha/beta hydrolase"/>
    <property type="match status" value="1"/>
</dbReference>
<dbReference type="PANTHER" id="PTHR12277:SF81">
    <property type="entry name" value="PROTEIN ABHD13"/>
    <property type="match status" value="1"/>
</dbReference>
<feature type="domain" description="Serine aminopeptidase S33" evidence="2">
    <location>
        <begin position="63"/>
        <end position="168"/>
    </location>
</feature>
<dbReference type="Proteomes" id="UP001501758">
    <property type="component" value="Unassembled WGS sequence"/>
</dbReference>
<dbReference type="InterPro" id="IPR029058">
    <property type="entry name" value="AB_hydrolase_fold"/>
</dbReference>
<keyword evidence="3" id="KW-0378">Hydrolase</keyword>
<dbReference type="SUPFAM" id="SSF53474">
    <property type="entry name" value="alpha/beta-Hydrolases"/>
    <property type="match status" value="1"/>
</dbReference>
<sequence length="260" mass="30202">MFWIVSIYLLIIVLLYFFQHKIIFQPEKLSLDYEYQFDQDFEEFFITAEDNSKLNGLHFRTSNPKGVILYFHGNRGSLKRWGKVATFFVDKQYDLVIMDYRGYGKNNGTITEQLLYADAQLFYEYVKNKYSEEKIIIYGRSLGTGIATKIAAQNKPGNLVLETPFSSMGDVTSYWFPIFPVKAVLKFKFPSDQYIKDVTCNITIYHGTKDRVVPFSLGEKLFNSCKSSDKKMIVIKGGAHNNLNEFKLYQSTIDNVLRTF</sequence>